<evidence type="ECO:0000313" key="2">
    <source>
        <dbReference type="Proteomes" id="UP001279410"/>
    </source>
</evidence>
<reference evidence="1" key="1">
    <citation type="submission" date="2022-08" db="EMBL/GenBank/DDBJ databases">
        <title>Genome sequencing of akame (Lates japonicus).</title>
        <authorList>
            <person name="Hashiguchi Y."/>
            <person name="Takahashi H."/>
        </authorList>
    </citation>
    <scope>NUCLEOTIDE SEQUENCE</scope>
    <source>
        <strain evidence="1">Kochi</strain>
    </source>
</reference>
<organism evidence="1 2">
    <name type="scientific">Lates japonicus</name>
    <name type="common">Japanese lates</name>
    <dbReference type="NCBI Taxonomy" id="270547"/>
    <lineage>
        <taxon>Eukaryota</taxon>
        <taxon>Metazoa</taxon>
        <taxon>Chordata</taxon>
        <taxon>Craniata</taxon>
        <taxon>Vertebrata</taxon>
        <taxon>Euteleostomi</taxon>
        <taxon>Actinopterygii</taxon>
        <taxon>Neopterygii</taxon>
        <taxon>Teleostei</taxon>
        <taxon>Neoteleostei</taxon>
        <taxon>Acanthomorphata</taxon>
        <taxon>Carangaria</taxon>
        <taxon>Carangaria incertae sedis</taxon>
        <taxon>Centropomidae</taxon>
        <taxon>Lates</taxon>
    </lineage>
</organism>
<gene>
    <name evidence="1" type="ORF">AKAME5_000888800</name>
</gene>
<keyword evidence="2" id="KW-1185">Reference proteome</keyword>
<dbReference type="EMBL" id="BRZM01000026">
    <property type="protein sequence ID" value="GLD56564.1"/>
    <property type="molecule type" value="Genomic_DNA"/>
</dbReference>
<accession>A0AAD3R466</accession>
<comment type="caution">
    <text evidence="1">The sequence shown here is derived from an EMBL/GenBank/DDBJ whole genome shotgun (WGS) entry which is preliminary data.</text>
</comment>
<dbReference type="AlphaFoldDB" id="A0AAD3R466"/>
<evidence type="ECO:0000313" key="1">
    <source>
        <dbReference type="EMBL" id="GLD56564.1"/>
    </source>
</evidence>
<protein>
    <submittedName>
        <fullName evidence="1">DnaJ homolog subfamily C member 10</fullName>
    </submittedName>
</protein>
<name>A0AAD3R466_LATJO</name>
<proteinExistence type="predicted"/>
<dbReference type="Proteomes" id="UP001279410">
    <property type="component" value="Unassembled WGS sequence"/>
</dbReference>
<sequence>MVMAYRVVLGVQRKHPVRFILPLLLLVTLLLAVWAESRDYYDLLGVSRGATTERYDGLSRSWRHHAP</sequence>